<accession>A0A0D5NSY9</accession>
<protein>
    <submittedName>
        <fullName evidence="2">ATP synthase F0 subunit 8</fullName>
    </submittedName>
</protein>
<feature type="transmembrane region" description="Helical" evidence="1">
    <location>
        <begin position="6"/>
        <end position="30"/>
    </location>
</feature>
<evidence type="ECO:0000256" key="1">
    <source>
        <dbReference type="SAM" id="Phobius"/>
    </source>
</evidence>
<dbReference type="EMBL" id="KP115292">
    <property type="protein sequence ID" value="AJY78577.1"/>
    <property type="molecule type" value="Genomic_DNA"/>
</dbReference>
<reference evidence="2" key="1">
    <citation type="submission" date="2014-11" db="EMBL/GenBank/DDBJ databases">
        <authorList>
            <person name="Gonzalez J.A."/>
            <person name="Escarraga M.E."/>
            <person name="Lagos A.M."/>
            <person name="Quiroga S.Y."/>
            <person name="Castro L.R."/>
        </authorList>
    </citation>
    <scope>NUCLEOTIDE SEQUENCE</scope>
</reference>
<sequence length="52" mass="5978">MPQLAPLGWFFILFLFFGVLVFLMVGFWWINRKAVSFKGVGISGVSGPVWKW</sequence>
<reference evidence="2" key="2">
    <citation type="journal article" date="2015" name="Mar. Genomics">
        <title>The complete mitochondrial genome of Micrura ignea Schwartz &amp; Norenburg 2005 (Nemertea: Heteronemertea) and comparative analysis with other nemertean mitogenomes.</title>
        <authorList>
            <person name="Gonzalez-Cueto J."/>
            <person name="Escarraga-Fajardo M.E."/>
            <person name="Lagos A.M."/>
            <person name="Quiroga S."/>
            <person name="Castro L.R."/>
        </authorList>
    </citation>
    <scope>NUCLEOTIDE SEQUENCE</scope>
</reference>
<dbReference type="RefSeq" id="YP_009131669.1">
    <property type="nucleotide sequence ID" value="NC_026874.1"/>
</dbReference>
<dbReference type="GeneID" id="24146240"/>
<dbReference type="CTD" id="4509"/>
<name>A0A0D5NSY9_9BILA</name>
<dbReference type="AlphaFoldDB" id="A0A0D5NSY9"/>
<keyword evidence="1" id="KW-0472">Membrane</keyword>
<keyword evidence="2" id="KW-0496">Mitochondrion</keyword>
<geneLocation type="mitochondrion" evidence="2"/>
<proteinExistence type="predicted"/>
<keyword evidence="1" id="KW-1133">Transmembrane helix</keyword>
<organism evidence="2">
    <name type="scientific">Micrura ignea</name>
    <dbReference type="NCBI Taxonomy" id="328822"/>
    <lineage>
        <taxon>Eukaryota</taxon>
        <taxon>Metazoa</taxon>
        <taxon>Spiralia</taxon>
        <taxon>Lophotrochozoa</taxon>
        <taxon>Nemertea</taxon>
        <taxon>Pilidiophora</taxon>
        <taxon>Heteronemertea</taxon>
        <taxon>Lineidae</taxon>
        <taxon>Micrura</taxon>
    </lineage>
</organism>
<keyword evidence="1" id="KW-0812">Transmembrane</keyword>
<gene>
    <name evidence="2" type="primary">ATP8</name>
</gene>
<evidence type="ECO:0000313" key="2">
    <source>
        <dbReference type="EMBL" id="AJY78577.1"/>
    </source>
</evidence>